<accession>A0A2G9U3D0</accession>
<feature type="compositionally biased region" description="Polar residues" evidence="1">
    <location>
        <begin position="283"/>
        <end position="296"/>
    </location>
</feature>
<feature type="region of interest" description="Disordered" evidence="1">
    <location>
        <begin position="262"/>
        <end position="321"/>
    </location>
</feature>
<dbReference type="AlphaFoldDB" id="A0A2G9U3D0"/>
<organism evidence="2 3">
    <name type="scientific">Teladorsagia circumcincta</name>
    <name type="common">Brown stomach worm</name>
    <name type="synonym">Ostertagia circumcincta</name>
    <dbReference type="NCBI Taxonomy" id="45464"/>
    <lineage>
        <taxon>Eukaryota</taxon>
        <taxon>Metazoa</taxon>
        <taxon>Ecdysozoa</taxon>
        <taxon>Nematoda</taxon>
        <taxon>Chromadorea</taxon>
        <taxon>Rhabditida</taxon>
        <taxon>Rhabditina</taxon>
        <taxon>Rhabditomorpha</taxon>
        <taxon>Strongyloidea</taxon>
        <taxon>Trichostrongylidae</taxon>
        <taxon>Teladorsagia</taxon>
    </lineage>
</organism>
<gene>
    <name evidence="2" type="ORF">TELCIR_13616</name>
</gene>
<dbReference type="SUPFAM" id="SSF52047">
    <property type="entry name" value="RNI-like"/>
    <property type="match status" value="1"/>
</dbReference>
<name>A0A2G9U3D0_TELCI</name>
<reference evidence="2 3" key="1">
    <citation type="submission" date="2015-09" db="EMBL/GenBank/DDBJ databases">
        <title>Draft genome of the parasitic nematode Teladorsagia circumcincta isolate WARC Sus (inbred).</title>
        <authorList>
            <person name="Mitreva M."/>
        </authorList>
    </citation>
    <scope>NUCLEOTIDE SEQUENCE [LARGE SCALE GENOMIC DNA]</scope>
    <source>
        <strain evidence="2 3">S</strain>
    </source>
</reference>
<protein>
    <submittedName>
        <fullName evidence="2">Uncharacterized protein</fullName>
    </submittedName>
</protein>
<evidence type="ECO:0000313" key="3">
    <source>
        <dbReference type="Proteomes" id="UP000230423"/>
    </source>
</evidence>
<evidence type="ECO:0000313" key="2">
    <source>
        <dbReference type="EMBL" id="PIO64743.1"/>
    </source>
</evidence>
<dbReference type="EMBL" id="KZ349621">
    <property type="protein sequence ID" value="PIO64743.1"/>
    <property type="molecule type" value="Genomic_DNA"/>
</dbReference>
<sequence length="321" mass="34926">MKVLMAGDVFRHQVDNATDLNSHVLMDQSFRLCPHARHVWIQTRLRNEHIDTLRKRSGLIETLYLSSENFDTRYPLNWDQCVLSRLRSLNILQRMDQPLNLRQILDPAACKALFPFTLRHVSITGVVLTSFFMDTLLTLTNLRHLDLIGCVIDTNLAANYVEKLGDLKHQPLLSPNLALCQRSNGPPVAEEPAPMPIMFTIPAAGATSAPVGVIIPTQAAVAPPASNTQQEQIREQSPGLDVAPAPTIPILPPVPAVPVMEANRTPTGDVAPAQPVAPLPAPTQSSLPQSAGSQENAAAAPAVVQYPPIPAHDRVQLPTQT</sequence>
<dbReference type="Proteomes" id="UP000230423">
    <property type="component" value="Unassembled WGS sequence"/>
</dbReference>
<proteinExistence type="predicted"/>
<dbReference type="OrthoDB" id="5828268at2759"/>
<keyword evidence="3" id="KW-1185">Reference proteome</keyword>
<feature type="compositionally biased region" description="Low complexity" evidence="1">
    <location>
        <begin position="297"/>
        <end position="306"/>
    </location>
</feature>
<evidence type="ECO:0000256" key="1">
    <source>
        <dbReference type="SAM" id="MobiDB-lite"/>
    </source>
</evidence>